<dbReference type="InterPro" id="IPR043133">
    <property type="entry name" value="GTP-CH-I_C/QueF"/>
</dbReference>
<dbReference type="PANTHER" id="PTHR42844:SF1">
    <property type="entry name" value="DIHYDRONEOPTERIN ALDOLASE 1-RELATED"/>
    <property type="match status" value="1"/>
</dbReference>
<evidence type="ECO:0000259" key="8">
    <source>
        <dbReference type="SMART" id="SM00905"/>
    </source>
</evidence>
<evidence type="ECO:0000313" key="10">
    <source>
        <dbReference type="Proteomes" id="UP001597302"/>
    </source>
</evidence>
<dbReference type="EC" id="4.1.2.25" evidence="4"/>
<evidence type="ECO:0000256" key="1">
    <source>
        <dbReference type="ARBA" id="ARBA00001353"/>
    </source>
</evidence>
<dbReference type="SMART" id="SM00905">
    <property type="entry name" value="FolB"/>
    <property type="match status" value="1"/>
</dbReference>
<evidence type="ECO:0000256" key="5">
    <source>
        <dbReference type="ARBA" id="ARBA00022909"/>
    </source>
</evidence>
<dbReference type="NCBIfam" id="TIGR00526">
    <property type="entry name" value="folB_dom"/>
    <property type="match status" value="1"/>
</dbReference>
<accession>A0ABW4DUG0</accession>
<evidence type="ECO:0000256" key="4">
    <source>
        <dbReference type="ARBA" id="ARBA00013043"/>
    </source>
</evidence>
<comment type="similarity">
    <text evidence="3">Belongs to the DHNA family.</text>
</comment>
<feature type="domain" description="Dihydroneopterin aldolase/epimerase" evidence="8">
    <location>
        <begin position="10"/>
        <end position="118"/>
    </location>
</feature>
<evidence type="ECO:0000256" key="2">
    <source>
        <dbReference type="ARBA" id="ARBA00005013"/>
    </source>
</evidence>
<keyword evidence="6 9" id="KW-0456">Lyase</keyword>
<comment type="caution">
    <text evidence="9">The sequence shown here is derived from an EMBL/GenBank/DDBJ whole genome shotgun (WGS) entry which is preliminary data.</text>
</comment>
<dbReference type="Pfam" id="PF02152">
    <property type="entry name" value="FolB"/>
    <property type="match status" value="1"/>
</dbReference>
<comment type="pathway">
    <text evidence="2">Cofactor biosynthesis; tetrahydrofolate biosynthesis; 2-amino-4-hydroxy-6-hydroxymethyl-7,8-dihydropteridine diphosphate from 7,8-dihydroneopterin triphosphate: step 3/4.</text>
</comment>
<reference evidence="10" key="1">
    <citation type="journal article" date="2019" name="Int. J. Syst. Evol. Microbiol.">
        <title>The Global Catalogue of Microorganisms (GCM) 10K type strain sequencing project: providing services to taxonomists for standard genome sequencing and annotation.</title>
        <authorList>
            <consortium name="The Broad Institute Genomics Platform"/>
            <consortium name="The Broad Institute Genome Sequencing Center for Infectious Disease"/>
            <person name="Wu L."/>
            <person name="Ma J."/>
        </authorList>
    </citation>
    <scope>NUCLEOTIDE SEQUENCE [LARGE SCALE GENOMIC DNA]</scope>
    <source>
        <strain evidence="10">CCM 8875</strain>
    </source>
</reference>
<evidence type="ECO:0000256" key="7">
    <source>
        <dbReference type="ARBA" id="ARBA00032903"/>
    </source>
</evidence>
<gene>
    <name evidence="9" type="ORF">ACFQ5P_08515</name>
</gene>
<dbReference type="InterPro" id="IPR006157">
    <property type="entry name" value="FolB_dom"/>
</dbReference>
<keyword evidence="10" id="KW-1185">Reference proteome</keyword>
<name>A0ABW4DUG0_9RHOB</name>
<proteinExistence type="inferred from homology"/>
<comment type="catalytic activity">
    <reaction evidence="1">
        <text>7,8-dihydroneopterin = 6-hydroxymethyl-7,8-dihydropterin + glycolaldehyde</text>
        <dbReference type="Rhea" id="RHEA:10540"/>
        <dbReference type="ChEBI" id="CHEBI:17001"/>
        <dbReference type="ChEBI" id="CHEBI:17071"/>
        <dbReference type="ChEBI" id="CHEBI:44841"/>
        <dbReference type="EC" id="4.1.2.25"/>
    </reaction>
</comment>
<evidence type="ECO:0000256" key="3">
    <source>
        <dbReference type="ARBA" id="ARBA00005708"/>
    </source>
</evidence>
<evidence type="ECO:0000313" key="9">
    <source>
        <dbReference type="EMBL" id="MFD1481337.1"/>
    </source>
</evidence>
<protein>
    <recommendedName>
        <fullName evidence="4">dihydroneopterin aldolase</fullName>
        <ecNumber evidence="4">4.1.2.25</ecNumber>
    </recommendedName>
    <alternativeName>
        <fullName evidence="7">7,8-dihydroneopterin aldolase</fullName>
    </alternativeName>
</protein>
<evidence type="ECO:0000256" key="6">
    <source>
        <dbReference type="ARBA" id="ARBA00023239"/>
    </source>
</evidence>
<dbReference type="Proteomes" id="UP001597302">
    <property type="component" value="Unassembled WGS sequence"/>
</dbReference>
<dbReference type="PANTHER" id="PTHR42844">
    <property type="entry name" value="DIHYDRONEOPTERIN ALDOLASE 1-RELATED"/>
    <property type="match status" value="1"/>
</dbReference>
<dbReference type="InterPro" id="IPR006156">
    <property type="entry name" value="Dihydroneopterin_aldolase"/>
</dbReference>
<dbReference type="GO" id="GO:0004150">
    <property type="term" value="F:dihydroneopterin aldolase activity"/>
    <property type="evidence" value="ECO:0007669"/>
    <property type="project" value="UniProtKB-EC"/>
</dbReference>
<sequence length="269" mass="28613">MAHMEHPDRIFLRDHVLSAEIGAFQSERGHDQRLRFNLTVDLRDTVAGTDDHVDQILSYDVLTQAVTTALADQRYNLVETLAERIAAEVLAHPRAARIIVSVEKLDRGPGALGVSIIRHRGRVAATGVAAPVALLVHDRGAPAPSGAVIVLPGTVSAPATGIAIGPHARRIRLLALDQAAWALAGQLGLEIAETRTELDAAIQARQPVIWAPARLAADAAEAGETPDSLALWLAGRIGAHRIDFVLPEGAPLPPLPKGLDLTLGRLPRI</sequence>
<dbReference type="SUPFAM" id="SSF55620">
    <property type="entry name" value="Tetrahydrobiopterin biosynthesis enzymes-like"/>
    <property type="match status" value="1"/>
</dbReference>
<dbReference type="EMBL" id="JBHTOQ010000020">
    <property type="protein sequence ID" value="MFD1481337.1"/>
    <property type="molecule type" value="Genomic_DNA"/>
</dbReference>
<keyword evidence="5" id="KW-0289">Folate biosynthesis</keyword>
<organism evidence="9 10">
    <name type="scientific">Paracoccus nototheniae</name>
    <dbReference type="NCBI Taxonomy" id="2489002"/>
    <lineage>
        <taxon>Bacteria</taxon>
        <taxon>Pseudomonadati</taxon>
        <taxon>Pseudomonadota</taxon>
        <taxon>Alphaproteobacteria</taxon>
        <taxon>Rhodobacterales</taxon>
        <taxon>Paracoccaceae</taxon>
        <taxon>Paracoccus</taxon>
    </lineage>
</organism>
<dbReference type="Gene3D" id="3.30.1130.10">
    <property type="match status" value="1"/>
</dbReference>
<dbReference type="RefSeq" id="WP_242679609.1">
    <property type="nucleotide sequence ID" value="NZ_CBCSAJ010000008.1"/>
</dbReference>